<organism evidence="2 3">
    <name type="scientific">Sphingobium yanoikuyae</name>
    <name type="common">Sphingomonas yanoikuyae</name>
    <dbReference type="NCBI Taxonomy" id="13690"/>
    <lineage>
        <taxon>Bacteria</taxon>
        <taxon>Pseudomonadati</taxon>
        <taxon>Pseudomonadota</taxon>
        <taxon>Alphaproteobacteria</taxon>
        <taxon>Sphingomonadales</taxon>
        <taxon>Sphingomonadaceae</taxon>
        <taxon>Sphingobium</taxon>
    </lineage>
</organism>
<protein>
    <submittedName>
        <fullName evidence="2">Uncharacterized protein</fullName>
    </submittedName>
</protein>
<accession>A0AA42WRC0</accession>
<keyword evidence="1" id="KW-0812">Transmembrane</keyword>
<evidence type="ECO:0000313" key="2">
    <source>
        <dbReference type="EMBL" id="MDH2130370.1"/>
    </source>
</evidence>
<feature type="transmembrane region" description="Helical" evidence="1">
    <location>
        <begin position="141"/>
        <end position="159"/>
    </location>
</feature>
<name>A0AA42WRC0_SPHYA</name>
<feature type="transmembrane region" description="Helical" evidence="1">
    <location>
        <begin position="18"/>
        <end position="39"/>
    </location>
</feature>
<keyword evidence="1" id="KW-0472">Membrane</keyword>
<sequence length="164" mass="18666">MAEMQNDQNKDNATPKRVIARILFNDITFMAVLAAMLIWQQYQMMDFQAGMADCDQLETRKIAIKVDKIDIDIVTLQTRIDTLRSELFAHDVGVNVKRLEFKDIDENRDEISRVSEKSLGTLDKLMKNCEAGDRFNVEGNLLIACITLMMTFVGIKIGMRQAAS</sequence>
<keyword evidence="1" id="KW-1133">Transmembrane helix</keyword>
<dbReference type="AlphaFoldDB" id="A0AA42WRC0"/>
<reference evidence="2" key="1">
    <citation type="submission" date="2022-09" db="EMBL/GenBank/DDBJ databases">
        <title>Intensive care unit water sources are persistently colonized with multi-drug resistant bacteria and are the site of extensive horizontal gene transfer of antibiotic resistance genes.</title>
        <authorList>
            <person name="Diorio-Toth L."/>
        </authorList>
    </citation>
    <scope>NUCLEOTIDE SEQUENCE</scope>
    <source>
        <strain evidence="2">GD03659</strain>
    </source>
</reference>
<dbReference type="Proteomes" id="UP001162318">
    <property type="component" value="Unassembled WGS sequence"/>
</dbReference>
<dbReference type="RefSeq" id="WP_279727482.1">
    <property type="nucleotide sequence ID" value="NZ_JAOCKX010000004.1"/>
</dbReference>
<proteinExistence type="predicted"/>
<evidence type="ECO:0000313" key="3">
    <source>
        <dbReference type="Proteomes" id="UP001162318"/>
    </source>
</evidence>
<comment type="caution">
    <text evidence="2">The sequence shown here is derived from an EMBL/GenBank/DDBJ whole genome shotgun (WGS) entry which is preliminary data.</text>
</comment>
<dbReference type="EMBL" id="JAOCKX010000004">
    <property type="protein sequence ID" value="MDH2130370.1"/>
    <property type="molecule type" value="Genomic_DNA"/>
</dbReference>
<evidence type="ECO:0000256" key="1">
    <source>
        <dbReference type="SAM" id="Phobius"/>
    </source>
</evidence>
<gene>
    <name evidence="2" type="ORF">N5J77_04470</name>
</gene>